<dbReference type="Proteomes" id="UP000030491">
    <property type="component" value="Unassembled WGS sequence"/>
</dbReference>
<dbReference type="NCBIfam" id="NF006766">
    <property type="entry name" value="PRK09288.1"/>
    <property type="match status" value="1"/>
</dbReference>
<keyword evidence="1 7" id="KW-0436">Ligase</keyword>
<dbReference type="GO" id="GO:0005829">
    <property type="term" value="C:cytosol"/>
    <property type="evidence" value="ECO:0007669"/>
    <property type="project" value="TreeGrafter"/>
</dbReference>
<feature type="binding site" evidence="7">
    <location>
        <begin position="156"/>
        <end position="161"/>
    </location>
    <ligand>
        <name>ATP</name>
        <dbReference type="ChEBI" id="CHEBI:30616"/>
    </ligand>
</feature>
<dbReference type="GO" id="GO:0006189">
    <property type="term" value="P:'de novo' IMP biosynthetic process"/>
    <property type="evidence" value="ECO:0007669"/>
    <property type="project" value="UniProtKB-UniRule"/>
</dbReference>
<dbReference type="InterPro" id="IPR013815">
    <property type="entry name" value="ATP_grasp_subdomain_1"/>
</dbReference>
<dbReference type="InterPro" id="IPR003135">
    <property type="entry name" value="ATP-grasp_carboxylate-amine"/>
</dbReference>
<feature type="binding site" evidence="7">
    <location>
        <position position="151"/>
    </location>
    <ligand>
        <name>ATP</name>
        <dbReference type="ChEBI" id="CHEBI:30616"/>
    </ligand>
</feature>
<dbReference type="PANTHER" id="PTHR43055">
    <property type="entry name" value="FORMATE-DEPENDENT PHOSPHORIBOSYLGLYCINAMIDE FORMYLTRANSFERASE"/>
    <property type="match status" value="1"/>
</dbReference>
<dbReference type="Gene3D" id="3.30.1490.20">
    <property type="entry name" value="ATP-grasp fold, A domain"/>
    <property type="match status" value="1"/>
</dbReference>
<dbReference type="GO" id="GO:0004644">
    <property type="term" value="F:phosphoribosylglycinamide formyltransferase activity"/>
    <property type="evidence" value="ECO:0007669"/>
    <property type="project" value="UniProtKB-UniRule"/>
</dbReference>
<dbReference type="AlphaFoldDB" id="A0A0A1ZLT9"/>
<gene>
    <name evidence="7" type="primary">purT</name>
    <name evidence="9" type="ORF">EU93_1707</name>
</gene>
<evidence type="ECO:0000313" key="9">
    <source>
        <dbReference type="EMBL" id="KGF90532.1"/>
    </source>
</evidence>
<reference evidence="10" key="1">
    <citation type="journal article" date="2014" name="Sci. Data">
        <title>Genomes of diverse isolates of the marine cyanobacterium Prochlorococcus.</title>
        <authorList>
            <person name="Biller S."/>
            <person name="Berube P."/>
            <person name="Thompson J."/>
            <person name="Kelly L."/>
            <person name="Roggensack S."/>
            <person name="Awad L."/>
            <person name="Roache-Johnson K."/>
            <person name="Ding H."/>
            <person name="Giovannoni S.J."/>
            <person name="Moore L.R."/>
            <person name="Chisholm S.W."/>
        </authorList>
    </citation>
    <scope>NUCLEOTIDE SEQUENCE [LARGE SCALE GENOMIC DNA]</scope>
</reference>
<dbReference type="EMBL" id="JNAJ01000017">
    <property type="protein sequence ID" value="KGF90532.1"/>
    <property type="molecule type" value="Genomic_DNA"/>
</dbReference>
<evidence type="ECO:0000256" key="4">
    <source>
        <dbReference type="ARBA" id="ARBA00022755"/>
    </source>
</evidence>
<feature type="binding site" evidence="7">
    <location>
        <begin position="360"/>
        <end position="361"/>
    </location>
    <ligand>
        <name>N(1)-(5-phospho-beta-D-ribosyl)glycinamide</name>
        <dbReference type="ChEBI" id="CHEBI:143788"/>
    </ligand>
</feature>
<feature type="binding site" evidence="7">
    <location>
        <begin position="18"/>
        <end position="19"/>
    </location>
    <ligand>
        <name>N(1)-(5-phospho-beta-D-ribosyl)glycinamide</name>
        <dbReference type="ChEBI" id="CHEBI:143788"/>
    </ligand>
</feature>
<dbReference type="Gene3D" id="3.30.470.20">
    <property type="entry name" value="ATP-grasp fold, B domain"/>
    <property type="match status" value="1"/>
</dbReference>
<feature type="binding site" evidence="7">
    <location>
        <position position="264"/>
    </location>
    <ligand>
        <name>Mg(2+)</name>
        <dbReference type="ChEBI" id="CHEBI:18420"/>
    </ligand>
</feature>
<dbReference type="PROSITE" id="PS50975">
    <property type="entry name" value="ATP_GRASP"/>
    <property type="match status" value="1"/>
</dbReference>
<dbReference type="HAMAP" id="MF_01643">
    <property type="entry name" value="PurT"/>
    <property type="match status" value="1"/>
</dbReference>
<sequence>MKDSIFFRKRILLLGSGELGKELVIESKRLGLEVIAIDRYDKAPAMQVADYSRVIDMGDKDSLKNVIKEFNPDYIVPEIEALSIEALKELEDEGFKIVPNARTVEITMNRDKIRDLASRDLKIKTANFDYIYEFDDLEKKADEIGFPLLLKPLMSSSGKGQSLVETKNDLHNAWRQAQENSRGKVKGVIIEEFVNFDFEFTLLTVRKECGKNIFCAPIGHLQSNGDYQCSWQPIEINESLINEAKKMTSRILNNLNGAGLYGVEFFIKGNEVIFSELSPRPHDTGMVTLVSQNINEFELHLRAFLNLPIPNINLIEPSATRVILSDQEYVNPIYEGLNEALEAEKTKVLIFGKPVSRKGRRMGVVLSSNKDINLARKNADEAAIKIKVRSK</sequence>
<keyword evidence="9" id="KW-0808">Transferase</keyword>
<evidence type="ECO:0000256" key="1">
    <source>
        <dbReference type="ARBA" id="ARBA00022598"/>
    </source>
</evidence>
<keyword evidence="6 7" id="KW-0460">Magnesium</keyword>
<feature type="binding site" evidence="7">
    <location>
        <position position="353"/>
    </location>
    <ligand>
        <name>N(1)-(5-phospho-beta-D-ribosyl)glycinamide</name>
        <dbReference type="ChEBI" id="CHEBI:143788"/>
    </ligand>
</feature>
<comment type="similarity">
    <text evidence="7">Belongs to the PurK/PurT family.</text>
</comment>
<dbReference type="SUPFAM" id="SSF52440">
    <property type="entry name" value="PreATP-grasp domain"/>
    <property type="match status" value="1"/>
</dbReference>
<comment type="subunit">
    <text evidence="7">Homodimer.</text>
</comment>
<feature type="binding site" evidence="7">
    <location>
        <position position="276"/>
    </location>
    <ligand>
        <name>Mg(2+)</name>
        <dbReference type="ChEBI" id="CHEBI:18420"/>
    </ligand>
</feature>
<evidence type="ECO:0000256" key="7">
    <source>
        <dbReference type="HAMAP-Rule" id="MF_01643"/>
    </source>
</evidence>
<comment type="pathway">
    <text evidence="7">Purine metabolism; IMP biosynthesis via de novo pathway; N(2)-formyl-N(1)-(5-phospho-D-ribosyl)glycinamide from N(1)-(5-phospho-D-ribosyl)glycinamide (formate route): step 1/1.</text>
</comment>
<keyword evidence="2 7" id="KW-0479">Metal-binding</keyword>
<dbReference type="RefSeq" id="WP_032514485.1">
    <property type="nucleotide sequence ID" value="NZ_JNAJ01000017.1"/>
</dbReference>
<feature type="binding site" evidence="7">
    <location>
        <begin position="191"/>
        <end position="194"/>
    </location>
    <ligand>
        <name>ATP</name>
        <dbReference type="ChEBI" id="CHEBI:30616"/>
    </ligand>
</feature>
<dbReference type="OrthoDB" id="9804625at2"/>
<dbReference type="PANTHER" id="PTHR43055:SF1">
    <property type="entry name" value="FORMATE-DEPENDENT PHOSPHORIBOSYLGLYCINAMIDE FORMYLTRANSFERASE"/>
    <property type="match status" value="1"/>
</dbReference>
<dbReference type="GO" id="GO:0043815">
    <property type="term" value="F:phosphoribosylglycinamide formyltransferase 2 activity"/>
    <property type="evidence" value="ECO:0007669"/>
    <property type="project" value="UniProtKB-UniRule"/>
</dbReference>
<dbReference type="InterPro" id="IPR016185">
    <property type="entry name" value="PreATP-grasp_dom_sf"/>
</dbReference>
<organism evidence="9 10">
    <name type="scientific">Prochlorococcus marinus str. MIT 9116</name>
    <dbReference type="NCBI Taxonomy" id="167544"/>
    <lineage>
        <taxon>Bacteria</taxon>
        <taxon>Bacillati</taxon>
        <taxon>Cyanobacteriota</taxon>
        <taxon>Cyanophyceae</taxon>
        <taxon>Synechococcales</taxon>
        <taxon>Prochlorococcaceae</taxon>
        <taxon>Prochlorococcus</taxon>
    </lineage>
</organism>
<evidence type="ECO:0000259" key="8">
    <source>
        <dbReference type="PROSITE" id="PS50975"/>
    </source>
</evidence>
<name>A0A0A1ZLT9_PROMR</name>
<keyword evidence="5 7" id="KW-0067">ATP-binding</keyword>
<dbReference type="GO" id="GO:0005524">
    <property type="term" value="F:ATP binding"/>
    <property type="evidence" value="ECO:0007669"/>
    <property type="project" value="UniProtKB-UniRule"/>
</dbReference>
<dbReference type="Pfam" id="PF22660">
    <property type="entry name" value="RS_preATP-grasp-like"/>
    <property type="match status" value="1"/>
</dbReference>
<comment type="catalytic activity">
    <reaction evidence="7">
        <text>N(1)-(5-phospho-beta-D-ribosyl)glycinamide + formate + ATP = N(2)-formyl-N(1)-(5-phospho-beta-D-ribosyl)glycinamide + ADP + phosphate + H(+)</text>
        <dbReference type="Rhea" id="RHEA:24829"/>
        <dbReference type="ChEBI" id="CHEBI:15378"/>
        <dbReference type="ChEBI" id="CHEBI:15740"/>
        <dbReference type="ChEBI" id="CHEBI:30616"/>
        <dbReference type="ChEBI" id="CHEBI:43474"/>
        <dbReference type="ChEBI" id="CHEBI:143788"/>
        <dbReference type="ChEBI" id="CHEBI:147286"/>
        <dbReference type="ChEBI" id="CHEBI:456216"/>
        <dbReference type="EC" id="6.3.1.21"/>
    </reaction>
</comment>
<evidence type="ECO:0000256" key="5">
    <source>
        <dbReference type="ARBA" id="ARBA00022840"/>
    </source>
</evidence>
<evidence type="ECO:0000256" key="2">
    <source>
        <dbReference type="ARBA" id="ARBA00022723"/>
    </source>
</evidence>
<dbReference type="Pfam" id="PF21244">
    <property type="entry name" value="PurT_C"/>
    <property type="match status" value="1"/>
</dbReference>
<feature type="binding site" evidence="7">
    <location>
        <position position="199"/>
    </location>
    <ligand>
        <name>ATP</name>
        <dbReference type="ChEBI" id="CHEBI:30616"/>
    </ligand>
</feature>
<proteinExistence type="inferred from homology"/>
<dbReference type="SUPFAM" id="SSF51246">
    <property type="entry name" value="Rudiment single hybrid motif"/>
    <property type="match status" value="1"/>
</dbReference>
<protein>
    <recommendedName>
        <fullName evidence="7">Formate-dependent phosphoribosylglycinamide formyltransferase</fullName>
        <ecNumber evidence="7">6.3.1.21</ecNumber>
    </recommendedName>
    <alternativeName>
        <fullName evidence="7">5'-phosphoribosylglycinamide transformylase 2</fullName>
    </alternativeName>
    <alternativeName>
        <fullName evidence="7">Formate-dependent GAR transformylase</fullName>
    </alternativeName>
    <alternativeName>
        <fullName evidence="7">GAR transformylase 2</fullName>
        <shortName evidence="7">GART 2</shortName>
    </alternativeName>
    <alternativeName>
        <fullName evidence="7">Non-folate glycinamide ribonucleotide transformylase</fullName>
    </alternativeName>
    <alternativeName>
        <fullName evidence="7">Phosphoribosylglycinamide formyltransferase 2</fullName>
    </alternativeName>
</protein>
<dbReference type="NCBIfam" id="TIGR01142">
    <property type="entry name" value="purT"/>
    <property type="match status" value="1"/>
</dbReference>
<dbReference type="InterPro" id="IPR054350">
    <property type="entry name" value="PurT/PurK_preATP-grasp"/>
</dbReference>
<evidence type="ECO:0000256" key="6">
    <source>
        <dbReference type="ARBA" id="ARBA00022842"/>
    </source>
</evidence>
<dbReference type="UniPathway" id="UPA00074">
    <property type="reaction ID" value="UER00127"/>
</dbReference>
<dbReference type="InterPro" id="IPR005862">
    <property type="entry name" value="PurT"/>
</dbReference>
<dbReference type="Pfam" id="PF02222">
    <property type="entry name" value="ATP-grasp"/>
    <property type="match status" value="1"/>
</dbReference>
<dbReference type="EC" id="6.3.1.21" evidence="7"/>
<dbReference type="InterPro" id="IPR011761">
    <property type="entry name" value="ATP-grasp"/>
</dbReference>
<dbReference type="GO" id="GO:0000287">
    <property type="term" value="F:magnesium ion binding"/>
    <property type="evidence" value="ECO:0007669"/>
    <property type="project" value="UniProtKB-UniRule"/>
</dbReference>
<feature type="binding site" evidence="7">
    <location>
        <position position="283"/>
    </location>
    <ligand>
        <name>N(1)-(5-phospho-beta-D-ribosyl)glycinamide</name>
        <dbReference type="ChEBI" id="CHEBI:143788"/>
    </ligand>
</feature>
<feature type="binding site" evidence="7">
    <location>
        <position position="78"/>
    </location>
    <ligand>
        <name>N(1)-(5-phospho-beta-D-ribosyl)glycinamide</name>
        <dbReference type="ChEBI" id="CHEBI:143788"/>
    </ligand>
</feature>
<feature type="binding site" evidence="7">
    <location>
        <position position="110"/>
    </location>
    <ligand>
        <name>ATP</name>
        <dbReference type="ChEBI" id="CHEBI:30616"/>
    </ligand>
</feature>
<evidence type="ECO:0000313" key="10">
    <source>
        <dbReference type="Proteomes" id="UP000030491"/>
    </source>
</evidence>
<dbReference type="SUPFAM" id="SSF56059">
    <property type="entry name" value="Glutathione synthetase ATP-binding domain-like"/>
    <property type="match status" value="1"/>
</dbReference>
<accession>A0A0A1ZLT9</accession>
<dbReference type="InterPro" id="IPR048740">
    <property type="entry name" value="PurT_C"/>
</dbReference>
<keyword evidence="4 7" id="KW-0658">Purine biosynthesis</keyword>
<feature type="domain" description="ATP-grasp" evidence="8">
    <location>
        <begin position="115"/>
        <end position="305"/>
    </location>
</feature>
<comment type="caution">
    <text evidence="9">The sequence shown here is derived from an EMBL/GenBank/DDBJ whole genome shotgun (WGS) entry which is preliminary data.</text>
</comment>
<evidence type="ECO:0000256" key="3">
    <source>
        <dbReference type="ARBA" id="ARBA00022741"/>
    </source>
</evidence>
<dbReference type="Gene3D" id="3.40.50.20">
    <property type="match status" value="1"/>
</dbReference>
<keyword evidence="3 7" id="KW-0547">Nucleotide-binding</keyword>
<comment type="function">
    <text evidence="7">Involved in the de novo purine biosynthesis. Catalyzes the transfer of formate to 5-phospho-ribosyl-glycinamide (GAR), producing 5-phospho-ribosyl-N-formylglycinamide (FGAR). Formate is provided by PurU via hydrolysis of 10-formyl-tetrahydrofolate.</text>
</comment>
<dbReference type="InterPro" id="IPR011054">
    <property type="entry name" value="Rudment_hybrid_motif"/>
</dbReference>